<evidence type="ECO:0000313" key="2">
    <source>
        <dbReference type="Proteomes" id="UP000663292"/>
    </source>
</evidence>
<sequence length="338" mass="38856">MPSEKLVPYKIELYEKYDPEQKYDLSNLSSHDPSIGYDHIIDVVEDFLSNLEGRNLRDPSAEKTFIVEDFERNGNVIDGYISTGNYGYESLIRNVETGDPTYEKDEMEAEQLPFYFMFYLPQTVEGEPYRGGTRLVIILEQINRMGIKGQVKSRFEQFLTTSSDDTTVKFRPIYTERIYEKLLEADFLNRIDIDLNKIPGDDERRSELIHGIDSGDTKSQTIVLHPDDDFADGLREVVGRLKEEEREFAEVVSEEVEEVRAKVVNSGGRQETIPLMKNKVAMRRDLSGDELQYSNGLLTTGSLRREADGLFTDLMHSELVESPEFGDDIQPLEFDDEI</sequence>
<reference evidence="1 2" key="1">
    <citation type="submission" date="2020-11" db="EMBL/GenBank/DDBJ databases">
        <title>Carbohydrate-dependent, anaerobic sulfur respiration: A novel catabolism in halophilic archaea.</title>
        <authorList>
            <person name="Sorokin D.Y."/>
            <person name="Messina E."/>
            <person name="Smedile F."/>
            <person name="La Cono V."/>
            <person name="Hallsworth J.E."/>
            <person name="Yakimov M.M."/>
        </authorList>
    </citation>
    <scope>NUCLEOTIDE SEQUENCE [LARGE SCALE GENOMIC DNA]</scope>
    <source>
        <strain evidence="1 2">HSR-Est</strain>
    </source>
</reference>
<name>A0A897NGZ3_9EURY</name>
<dbReference type="Proteomes" id="UP000663292">
    <property type="component" value="Chromosome"/>
</dbReference>
<protein>
    <submittedName>
        <fullName evidence="1">Uncharacterized protein</fullName>
    </submittedName>
</protein>
<proteinExistence type="predicted"/>
<evidence type="ECO:0000313" key="1">
    <source>
        <dbReference type="EMBL" id="QSG13720.1"/>
    </source>
</evidence>
<accession>A0A897NGZ3</accession>
<dbReference type="RefSeq" id="WP_229121676.1">
    <property type="nucleotide sequence ID" value="NZ_CP064791.1"/>
</dbReference>
<gene>
    <name evidence="1" type="ORF">HSEST_0164</name>
</gene>
<dbReference type="GeneID" id="68856806"/>
<organism evidence="1 2">
    <name type="scientific">Halapricum desulfuricans</name>
    <dbReference type="NCBI Taxonomy" id="2841257"/>
    <lineage>
        <taxon>Archaea</taxon>
        <taxon>Methanobacteriati</taxon>
        <taxon>Methanobacteriota</taxon>
        <taxon>Stenosarchaea group</taxon>
        <taxon>Halobacteria</taxon>
        <taxon>Halobacteriales</taxon>
        <taxon>Haloarculaceae</taxon>
        <taxon>Halapricum</taxon>
    </lineage>
</organism>
<keyword evidence="2" id="KW-1185">Reference proteome</keyword>
<dbReference type="AlphaFoldDB" id="A0A897NGZ3"/>
<dbReference type="EMBL" id="CP064791">
    <property type="protein sequence ID" value="QSG13720.1"/>
    <property type="molecule type" value="Genomic_DNA"/>
</dbReference>